<dbReference type="AlphaFoldDB" id="A0A182KHT7"/>
<proteinExistence type="predicted"/>
<name>A0A182KHT7_9DIPT</name>
<sequence length="157" mass="18453">MYRRGFIQFLQRVRIQIGNAELANLSISSVPFQQRPELLQIAHCIVTAHRPLDYTLLHLRLLFTVEGTIRSVAISHRPRRMVGQYKIVQVRYVQRFEQLLDRLGQGRFGETVQENLRSNFYVRPRMLLHLFQQIVVAACNESTIGRQQIGHIRFAKR</sequence>
<reference evidence="2" key="1">
    <citation type="submission" date="2013-03" db="EMBL/GenBank/DDBJ databases">
        <title>The Genome Sequence of Anopheles christyi ACHKN1017.</title>
        <authorList>
            <consortium name="The Broad Institute Genomics Platform"/>
            <person name="Neafsey D.E."/>
            <person name="Besansky N."/>
            <person name="Walker B."/>
            <person name="Young S.K."/>
            <person name="Zeng Q."/>
            <person name="Gargeya S."/>
            <person name="Fitzgerald M."/>
            <person name="Haas B."/>
            <person name="Abouelleil A."/>
            <person name="Allen A.W."/>
            <person name="Alvarado L."/>
            <person name="Arachchi H.M."/>
            <person name="Berlin A.M."/>
            <person name="Chapman S.B."/>
            <person name="Gainer-Dewar J."/>
            <person name="Goldberg J."/>
            <person name="Griggs A."/>
            <person name="Gujja S."/>
            <person name="Hansen M."/>
            <person name="Howarth C."/>
            <person name="Imamovic A."/>
            <person name="Ireland A."/>
            <person name="Larimer J."/>
            <person name="McCowan C."/>
            <person name="Murphy C."/>
            <person name="Pearson M."/>
            <person name="Poon T.W."/>
            <person name="Priest M."/>
            <person name="Roberts A."/>
            <person name="Saif S."/>
            <person name="Shea T."/>
            <person name="Sisk P."/>
            <person name="Sykes S."/>
            <person name="Wortman J."/>
            <person name="Nusbaum C."/>
            <person name="Birren B."/>
        </authorList>
    </citation>
    <scope>NUCLEOTIDE SEQUENCE [LARGE SCALE GENOMIC DNA]</scope>
    <source>
        <strain evidence="2">ACHKN1017</strain>
    </source>
</reference>
<reference evidence="1" key="2">
    <citation type="submission" date="2020-05" db="UniProtKB">
        <authorList>
            <consortium name="EnsemblMetazoa"/>
        </authorList>
    </citation>
    <scope>IDENTIFICATION</scope>
    <source>
        <strain evidence="1">ACHKN1017</strain>
    </source>
</reference>
<accession>A0A182KHT7</accession>
<dbReference type="Proteomes" id="UP000075881">
    <property type="component" value="Unassembled WGS sequence"/>
</dbReference>
<protein>
    <submittedName>
        <fullName evidence="1">Uncharacterized protein</fullName>
    </submittedName>
</protein>
<evidence type="ECO:0000313" key="1">
    <source>
        <dbReference type="EnsemblMetazoa" id="ACHR014046-PA"/>
    </source>
</evidence>
<evidence type="ECO:0000313" key="2">
    <source>
        <dbReference type="Proteomes" id="UP000075881"/>
    </source>
</evidence>
<dbReference type="VEuPathDB" id="VectorBase:ACHR014046"/>
<dbReference type="EnsemblMetazoa" id="ACHR014046-RA">
    <property type="protein sequence ID" value="ACHR014046-PA"/>
    <property type="gene ID" value="ACHR014046"/>
</dbReference>
<keyword evidence="2" id="KW-1185">Reference proteome</keyword>
<organism evidence="1 2">
    <name type="scientific">Anopheles christyi</name>
    <dbReference type="NCBI Taxonomy" id="43041"/>
    <lineage>
        <taxon>Eukaryota</taxon>
        <taxon>Metazoa</taxon>
        <taxon>Ecdysozoa</taxon>
        <taxon>Arthropoda</taxon>
        <taxon>Hexapoda</taxon>
        <taxon>Insecta</taxon>
        <taxon>Pterygota</taxon>
        <taxon>Neoptera</taxon>
        <taxon>Endopterygota</taxon>
        <taxon>Diptera</taxon>
        <taxon>Nematocera</taxon>
        <taxon>Culicoidea</taxon>
        <taxon>Culicidae</taxon>
        <taxon>Anophelinae</taxon>
        <taxon>Anopheles</taxon>
    </lineage>
</organism>